<dbReference type="InterPro" id="IPR051380">
    <property type="entry name" value="pH-response_reg_palI/RIM9"/>
</dbReference>
<dbReference type="GO" id="GO:0035838">
    <property type="term" value="C:growing cell tip"/>
    <property type="evidence" value="ECO:0007669"/>
    <property type="project" value="TreeGrafter"/>
</dbReference>
<dbReference type="AlphaFoldDB" id="A0A2H3JQ05"/>
<organism evidence="3 4">
    <name type="scientific">Wolfiporia cocos (strain MD-104)</name>
    <name type="common">Brown rot fungus</name>
    <dbReference type="NCBI Taxonomy" id="742152"/>
    <lineage>
        <taxon>Eukaryota</taxon>
        <taxon>Fungi</taxon>
        <taxon>Dikarya</taxon>
        <taxon>Basidiomycota</taxon>
        <taxon>Agaricomycotina</taxon>
        <taxon>Agaricomycetes</taxon>
        <taxon>Polyporales</taxon>
        <taxon>Phaeolaceae</taxon>
        <taxon>Wolfiporia</taxon>
    </lineage>
</organism>
<dbReference type="OrthoDB" id="2354757at2759"/>
<dbReference type="GO" id="GO:0032153">
    <property type="term" value="C:cell division site"/>
    <property type="evidence" value="ECO:0007669"/>
    <property type="project" value="TreeGrafter"/>
</dbReference>
<dbReference type="GO" id="GO:0005886">
    <property type="term" value="C:plasma membrane"/>
    <property type="evidence" value="ECO:0007669"/>
    <property type="project" value="TreeGrafter"/>
</dbReference>
<keyword evidence="4" id="KW-1185">Reference proteome</keyword>
<sequence>MLAAVTPFVAFLLLLLSAPIIKAVYLVAHATSLVDASGSVWFGVWGYCISAVDVSTILAALHATDLNVSRTISAVLVLHPIACGFTFLALLASFFMRPDRRPSRGAAVLTLITGPLAALNSTVVFVRHRVRSKSDGVLTLNAGRDTFLIWVWMVLGATVALWFALVGACAG</sequence>
<feature type="non-terminal residue" evidence="3">
    <location>
        <position position="171"/>
    </location>
</feature>
<feature type="transmembrane region" description="Helical" evidence="1">
    <location>
        <begin position="73"/>
        <end position="95"/>
    </location>
</feature>
<name>A0A2H3JQ05_WOLCO</name>
<feature type="signal peptide" evidence="2">
    <location>
        <begin position="1"/>
        <end position="23"/>
    </location>
</feature>
<keyword evidence="1" id="KW-0472">Membrane</keyword>
<feature type="chain" id="PRO_5013917648" evidence="2">
    <location>
        <begin position="24"/>
        <end position="171"/>
    </location>
</feature>
<gene>
    <name evidence="3" type="ORF">WOLCODRAFT_52725</name>
</gene>
<proteinExistence type="predicted"/>
<keyword evidence="2" id="KW-0732">Signal</keyword>
<dbReference type="PANTHER" id="PTHR28013:SF3">
    <property type="entry name" value="PROTEIN DCV1-RELATED"/>
    <property type="match status" value="1"/>
</dbReference>
<dbReference type="PANTHER" id="PTHR28013">
    <property type="entry name" value="PROTEIN DCV1-RELATED"/>
    <property type="match status" value="1"/>
</dbReference>
<accession>A0A2H3JQ05</accession>
<feature type="transmembrane region" description="Helical" evidence="1">
    <location>
        <begin position="107"/>
        <end position="126"/>
    </location>
</feature>
<keyword evidence="1" id="KW-1133">Transmembrane helix</keyword>
<protein>
    <submittedName>
        <fullName evidence="3">Uncharacterized protein</fullName>
    </submittedName>
</protein>
<evidence type="ECO:0000256" key="1">
    <source>
        <dbReference type="SAM" id="Phobius"/>
    </source>
</evidence>
<dbReference type="Proteomes" id="UP000218811">
    <property type="component" value="Unassembled WGS sequence"/>
</dbReference>
<dbReference type="OMA" id="TWGNAVW"/>
<evidence type="ECO:0000313" key="3">
    <source>
        <dbReference type="EMBL" id="PCH38107.1"/>
    </source>
</evidence>
<dbReference type="STRING" id="742152.A0A2H3JQ05"/>
<feature type="transmembrane region" description="Helical" evidence="1">
    <location>
        <begin position="39"/>
        <end position="61"/>
    </location>
</feature>
<reference evidence="3" key="1">
    <citation type="journal article" date="2012" name="Science">
        <title>The Paleozoic origin of enzymatic lignin decomposition reconstructed from 31 fungal genomes.</title>
        <authorList>
            <person name="Floudas D."/>
            <person name="Binder M."/>
            <person name="Riley R."/>
            <person name="Barry K."/>
            <person name="Blanchette R.A."/>
            <person name="Henrissat B."/>
            <person name="Martinez A.T."/>
            <person name="Otillar R."/>
            <person name="Spatafora J.W."/>
            <person name="Yadav J.S."/>
            <person name="Aerts A."/>
            <person name="Benoit I."/>
            <person name="Boyd A."/>
            <person name="Carlson A."/>
            <person name="Copeland A."/>
            <person name="Coutinho P.M."/>
            <person name="de Vries R.P."/>
            <person name="Ferreira P."/>
            <person name="Findley K."/>
            <person name="Foster B."/>
            <person name="Gaskell J."/>
            <person name="Glotzer D."/>
            <person name="Gorecki P."/>
            <person name="Heitman J."/>
            <person name="Hesse C."/>
            <person name="Hori C."/>
            <person name="Igarashi K."/>
            <person name="Jurgens J.A."/>
            <person name="Kallen N."/>
            <person name="Kersten P."/>
            <person name="Kohler A."/>
            <person name="Kuees U."/>
            <person name="Kumar T.K.A."/>
            <person name="Kuo A."/>
            <person name="LaButti K."/>
            <person name="Larrondo L.F."/>
            <person name="Lindquist E."/>
            <person name="Ling A."/>
            <person name="Lombard V."/>
            <person name="Lucas S."/>
            <person name="Lundell T."/>
            <person name="Martin R."/>
            <person name="McLaughlin D.J."/>
            <person name="Morgenstern I."/>
            <person name="Morin E."/>
            <person name="Murat C."/>
            <person name="Nagy L.G."/>
            <person name="Nolan M."/>
            <person name="Ohm R.A."/>
            <person name="Patyshakuliyeva A."/>
            <person name="Rokas A."/>
            <person name="Ruiz-Duenas F.J."/>
            <person name="Sabat G."/>
            <person name="Salamov A."/>
            <person name="Samejima M."/>
            <person name="Schmutz J."/>
            <person name="Slot J.C."/>
            <person name="St John F."/>
            <person name="Stenlid J."/>
            <person name="Sun H."/>
            <person name="Sun S."/>
            <person name="Syed K."/>
            <person name="Tsang A."/>
            <person name="Wiebenga A."/>
            <person name="Young D."/>
            <person name="Pisabarro A."/>
            <person name="Eastwood D.C."/>
            <person name="Martin F."/>
            <person name="Cullen D."/>
            <person name="Grigoriev I.V."/>
            <person name="Hibbett D.S."/>
        </authorList>
    </citation>
    <scope>NUCLEOTIDE SEQUENCE [LARGE SCALE GENOMIC DNA]</scope>
    <source>
        <strain evidence="3">MD-104</strain>
    </source>
</reference>
<evidence type="ECO:0000256" key="2">
    <source>
        <dbReference type="SAM" id="SignalP"/>
    </source>
</evidence>
<dbReference type="EMBL" id="KB467942">
    <property type="protein sequence ID" value="PCH38107.1"/>
    <property type="molecule type" value="Genomic_DNA"/>
</dbReference>
<keyword evidence="1" id="KW-0812">Transmembrane</keyword>
<feature type="transmembrane region" description="Helical" evidence="1">
    <location>
        <begin position="147"/>
        <end position="168"/>
    </location>
</feature>
<evidence type="ECO:0000313" key="4">
    <source>
        <dbReference type="Proteomes" id="UP000218811"/>
    </source>
</evidence>